<evidence type="ECO:0000313" key="2">
    <source>
        <dbReference type="Proteomes" id="UP001148838"/>
    </source>
</evidence>
<dbReference type="EMBL" id="JAJSOF020000019">
    <property type="protein sequence ID" value="KAJ4437813.1"/>
    <property type="molecule type" value="Genomic_DNA"/>
</dbReference>
<keyword evidence="2" id="KW-1185">Reference proteome</keyword>
<reference evidence="1 2" key="1">
    <citation type="journal article" date="2022" name="Allergy">
        <title>Genome assembly and annotation of Periplaneta americana reveal a comprehensive cockroach allergen profile.</title>
        <authorList>
            <person name="Wang L."/>
            <person name="Xiong Q."/>
            <person name="Saelim N."/>
            <person name="Wang L."/>
            <person name="Nong W."/>
            <person name="Wan A.T."/>
            <person name="Shi M."/>
            <person name="Liu X."/>
            <person name="Cao Q."/>
            <person name="Hui J.H.L."/>
            <person name="Sookrung N."/>
            <person name="Leung T.F."/>
            <person name="Tungtrongchitr A."/>
            <person name="Tsui S.K.W."/>
        </authorList>
    </citation>
    <scope>NUCLEOTIDE SEQUENCE [LARGE SCALE GENOMIC DNA]</scope>
    <source>
        <strain evidence="1">PWHHKU_190912</strain>
    </source>
</reference>
<evidence type="ECO:0000313" key="1">
    <source>
        <dbReference type="EMBL" id="KAJ4437813.1"/>
    </source>
</evidence>
<protein>
    <submittedName>
        <fullName evidence="1">Uncharacterized protein</fullName>
    </submittedName>
</protein>
<comment type="caution">
    <text evidence="1">The sequence shown here is derived from an EMBL/GenBank/DDBJ whole genome shotgun (WGS) entry which is preliminary data.</text>
</comment>
<name>A0ABQ8SUY9_PERAM</name>
<gene>
    <name evidence="1" type="ORF">ANN_13751</name>
</gene>
<accession>A0ABQ8SUY9</accession>
<organism evidence="1 2">
    <name type="scientific">Periplaneta americana</name>
    <name type="common">American cockroach</name>
    <name type="synonym">Blatta americana</name>
    <dbReference type="NCBI Taxonomy" id="6978"/>
    <lineage>
        <taxon>Eukaryota</taxon>
        <taxon>Metazoa</taxon>
        <taxon>Ecdysozoa</taxon>
        <taxon>Arthropoda</taxon>
        <taxon>Hexapoda</taxon>
        <taxon>Insecta</taxon>
        <taxon>Pterygota</taxon>
        <taxon>Neoptera</taxon>
        <taxon>Polyneoptera</taxon>
        <taxon>Dictyoptera</taxon>
        <taxon>Blattodea</taxon>
        <taxon>Blattoidea</taxon>
        <taxon>Blattidae</taxon>
        <taxon>Blattinae</taxon>
        <taxon>Periplaneta</taxon>
    </lineage>
</organism>
<sequence length="252" mass="29315">MKSQHIELKARMAETSHCSGSRRWRPERLEFHCQLLSGGLIFFFIENGEVVNRPIPGRPPISTKEEDAMLLREVQNHPFRTASQLKSVIRCRRAVRMEHAVDRLAYATLRQDFDWRNVIFSDQVIVSSSNDVPALVYRIDGHRYDERFMTRFTRTTTRSEADELWDRVLDAWEEVAMNLDLFHDLVDSMLPRIRAVVDAGVSWVCITTGRRVLKLRIEEMGIQIWRIAANILNKQSGEPIRDGPPAWEWAKG</sequence>
<proteinExistence type="predicted"/>
<dbReference type="Proteomes" id="UP001148838">
    <property type="component" value="Unassembled WGS sequence"/>
</dbReference>